<evidence type="ECO:0000313" key="1">
    <source>
        <dbReference type="EMBL" id="PHV69823.1"/>
    </source>
</evidence>
<name>A0AC61DAQ0_9FIRM</name>
<sequence length="136" mass="15194">MAVVSEIIRVEQDGTLSFGNYELPEKTKVLDFEVEGRLYKAKTFYEVTKLKRDGELVYESMPGTAVHNLKITDKEISFCVEGNGNSQITLELDSNTEYKLVISDIIVGNVKSSVGGKVIFSVDCTKEPQNVILKRL</sequence>
<protein>
    <submittedName>
        <fullName evidence="1">Endosialidase</fullName>
    </submittedName>
</protein>
<evidence type="ECO:0000313" key="2">
    <source>
        <dbReference type="Proteomes" id="UP000224460"/>
    </source>
</evidence>
<dbReference type="Proteomes" id="UP000224460">
    <property type="component" value="Unassembled WGS sequence"/>
</dbReference>
<comment type="caution">
    <text evidence="1">The sequence shown here is derived from an EMBL/GenBank/DDBJ whole genome shotgun (WGS) entry which is preliminary data.</text>
</comment>
<keyword evidence="2" id="KW-1185">Reference proteome</keyword>
<organism evidence="1 2">
    <name type="scientific">Sporanaerobium hydrogeniformans</name>
    <dbReference type="NCBI Taxonomy" id="3072179"/>
    <lineage>
        <taxon>Bacteria</taxon>
        <taxon>Bacillati</taxon>
        <taxon>Bacillota</taxon>
        <taxon>Clostridia</taxon>
        <taxon>Lachnospirales</taxon>
        <taxon>Lachnospiraceae</taxon>
        <taxon>Sporanaerobium</taxon>
    </lineage>
</organism>
<accession>A0AC61DAQ0</accession>
<proteinExistence type="predicted"/>
<reference evidence="1" key="1">
    <citation type="submission" date="2017-10" db="EMBL/GenBank/DDBJ databases">
        <title>Genome sequence of cellulolytic Lachnospiraceae bacterium XHS1971 isolated from hotspring sediment.</title>
        <authorList>
            <person name="Vasudevan G."/>
            <person name="Joshi A.J."/>
            <person name="Hivarkar S."/>
            <person name="Lanjekar V.B."/>
            <person name="Dhakephalkar P.K."/>
            <person name="Dagar S."/>
        </authorList>
    </citation>
    <scope>NUCLEOTIDE SEQUENCE</scope>
    <source>
        <strain evidence="1">XHS1971</strain>
    </source>
</reference>
<dbReference type="EMBL" id="PEDL01000018">
    <property type="protein sequence ID" value="PHV69823.1"/>
    <property type="molecule type" value="Genomic_DNA"/>
</dbReference>
<gene>
    <name evidence="1" type="ORF">CS063_13995</name>
</gene>